<dbReference type="EMBL" id="AP025591">
    <property type="protein sequence ID" value="BDG05811.1"/>
    <property type="molecule type" value="Genomic_DNA"/>
</dbReference>
<evidence type="ECO:0000313" key="3">
    <source>
        <dbReference type="EMBL" id="BDG05811.1"/>
    </source>
</evidence>
<dbReference type="InterPro" id="IPR010176">
    <property type="entry name" value="C4xCH_C2xCH_motif_GEOSU"/>
</dbReference>
<accession>A0ABN6MY57</accession>
<dbReference type="NCBIfam" id="TIGR01904">
    <property type="entry name" value="GSu_C4xC__C2xCH"/>
    <property type="match status" value="2"/>
</dbReference>
<evidence type="ECO:0000256" key="1">
    <source>
        <dbReference type="ARBA" id="ARBA00022729"/>
    </source>
</evidence>
<proteinExistence type="predicted"/>
<reference evidence="4" key="1">
    <citation type="journal article" date="2022" name="Int. J. Syst. Evol. Microbiol.">
        <title>Anaeromyxobacter oryzae sp. nov., Anaeromyxobacter diazotrophicus sp. nov. and Anaeromyxobacter paludicola sp. nov., isolated from paddy soils.</title>
        <authorList>
            <person name="Itoh H."/>
            <person name="Xu Z."/>
            <person name="Mise K."/>
            <person name="Masuda Y."/>
            <person name="Ushijima N."/>
            <person name="Hayakawa C."/>
            <person name="Shiratori Y."/>
            <person name="Senoo K."/>
        </authorList>
    </citation>
    <scope>NUCLEOTIDE SEQUENCE [LARGE SCALE GENOMIC DNA]</scope>
    <source>
        <strain evidence="4">Red232</strain>
    </source>
</reference>
<dbReference type="PANTHER" id="PTHR35038:SF6">
    <property type="entry name" value="SURFACE LOCALIZED DECAHEME CYTOCHROME C LIPOPROTEIN"/>
    <property type="match status" value="1"/>
</dbReference>
<dbReference type="Proteomes" id="UP001162891">
    <property type="component" value="Chromosome"/>
</dbReference>
<keyword evidence="1 2" id="KW-0732">Signal</keyword>
<dbReference type="PROSITE" id="PS51257">
    <property type="entry name" value="PROKAR_LIPOPROTEIN"/>
    <property type="match status" value="1"/>
</dbReference>
<feature type="chain" id="PRO_5047434827" description="CxxxxCH/CxxCH domain-containing protein" evidence="2">
    <location>
        <begin position="24"/>
        <end position="480"/>
    </location>
</feature>
<evidence type="ECO:0000256" key="2">
    <source>
        <dbReference type="SAM" id="SignalP"/>
    </source>
</evidence>
<protein>
    <recommendedName>
        <fullName evidence="5">CxxxxCH/CxxCH domain-containing protein</fullName>
    </recommendedName>
</protein>
<dbReference type="Pfam" id="PF09698">
    <property type="entry name" value="GSu_C4xC__C2xCH"/>
    <property type="match status" value="1"/>
</dbReference>
<dbReference type="InterPro" id="IPR036280">
    <property type="entry name" value="Multihaem_cyt_sf"/>
</dbReference>
<evidence type="ECO:0000313" key="4">
    <source>
        <dbReference type="Proteomes" id="UP001162891"/>
    </source>
</evidence>
<keyword evidence="4" id="KW-1185">Reference proteome</keyword>
<organism evidence="3 4">
    <name type="scientific">Anaeromyxobacter oryzae</name>
    <dbReference type="NCBI Taxonomy" id="2918170"/>
    <lineage>
        <taxon>Bacteria</taxon>
        <taxon>Pseudomonadati</taxon>
        <taxon>Myxococcota</taxon>
        <taxon>Myxococcia</taxon>
        <taxon>Myxococcales</taxon>
        <taxon>Cystobacterineae</taxon>
        <taxon>Anaeromyxobacteraceae</taxon>
        <taxon>Anaeromyxobacter</taxon>
    </lineage>
</organism>
<dbReference type="InterPro" id="IPR051829">
    <property type="entry name" value="Multiheme_Cytochr_ET"/>
</dbReference>
<dbReference type="RefSeq" id="WP_248354957.1">
    <property type="nucleotide sequence ID" value="NZ_AP025591.1"/>
</dbReference>
<gene>
    <name evidence="3" type="ORF">AMOR_48070</name>
</gene>
<dbReference type="Gene3D" id="3.90.10.10">
    <property type="entry name" value="Cytochrome C3"/>
    <property type="match status" value="1"/>
</dbReference>
<feature type="signal peptide" evidence="2">
    <location>
        <begin position="1"/>
        <end position="23"/>
    </location>
</feature>
<sequence>MRTHRIASLAVMLAAALTGCNSARPLAEGTASNCTGCHGGKDNSTGAPPYDRNGLDKTPAVGAHTTHLDDGVTCDSCHVVPENVNSPGHITGGPATVTFGPAAKLNGASPQYDHATHACSGTYCHGATLHDGAKTTVGWSDIGQVDCTSCHGYPPVSVAPHSSATLVCHSCHADTVDANETPIPGGKHMNGTVDVNGHPANWVTVNANNVMIHGLAADYHDPAYPNGLNDCRTCHGTNLDGGIANVSCDKCHTNATAAWRTDCTFCHGTSTRSQNPAAPPVDTQGNTTPASLGVGAHQTHLFGRTENPISDGVLCTDCHTVPTDISHVNGQVQLALKQPGTANAIGAFDPNTGNCSNVYCHGNFRNGKAQASTTTPNVPVWTATSGQNACDTCHSAQTTNPTDGHVVTAHLNLGCSSCHGTGYGTPLQDNTPAQPTLVNPTLHVNGTVNTETAQSNFGYSTTAHTCSQGCHAADAAHTWF</sequence>
<evidence type="ECO:0008006" key="5">
    <source>
        <dbReference type="Google" id="ProtNLM"/>
    </source>
</evidence>
<dbReference type="SUPFAM" id="SSF48695">
    <property type="entry name" value="Multiheme cytochromes"/>
    <property type="match status" value="1"/>
</dbReference>
<name>A0ABN6MY57_9BACT</name>
<dbReference type="PANTHER" id="PTHR35038">
    <property type="entry name" value="DISSIMILATORY SULFITE REDUCTASE SIRA"/>
    <property type="match status" value="1"/>
</dbReference>